<dbReference type="STRING" id="166423.A0A0M8ZPI4"/>
<dbReference type="OrthoDB" id="7635312at2759"/>
<gene>
    <name evidence="2" type="ORF">WN51_07968</name>
</gene>
<dbReference type="InterPro" id="IPR005312">
    <property type="entry name" value="DUF1759"/>
</dbReference>
<reference evidence="2 3" key="1">
    <citation type="submission" date="2015-07" db="EMBL/GenBank/DDBJ databases">
        <title>The genome of Melipona quadrifasciata.</title>
        <authorList>
            <person name="Pan H."/>
            <person name="Kapheim K."/>
        </authorList>
    </citation>
    <scope>NUCLEOTIDE SEQUENCE [LARGE SCALE GENOMIC DNA]</scope>
    <source>
        <strain evidence="2">0111107301</strain>
        <tissue evidence="2">Whole body</tissue>
    </source>
</reference>
<evidence type="ECO:0000313" key="3">
    <source>
        <dbReference type="Proteomes" id="UP000053105"/>
    </source>
</evidence>
<keyword evidence="3" id="KW-1185">Reference proteome</keyword>
<dbReference type="EMBL" id="KQ435940">
    <property type="protein sequence ID" value="KOX68287.1"/>
    <property type="molecule type" value="Genomic_DNA"/>
</dbReference>
<evidence type="ECO:0000256" key="1">
    <source>
        <dbReference type="SAM" id="MobiDB-lite"/>
    </source>
</evidence>
<name>A0A0M8ZPI4_9HYME</name>
<dbReference type="Pfam" id="PF03564">
    <property type="entry name" value="DUF1759"/>
    <property type="match status" value="1"/>
</dbReference>
<dbReference type="AlphaFoldDB" id="A0A0M8ZPI4"/>
<protein>
    <submittedName>
        <fullName evidence="2">Uncharacterized protein</fullName>
    </submittedName>
</protein>
<accession>A0A0M8ZPI4</accession>
<sequence>MPRTTRSTYDRLRLTSASPVNTETPPVARLPVIALPQFHGALEEWVCFCDSFENMIHRNELLTNIDRFHYLISAVKGELSDRNYEAAWECENAMRTRTSSSTPT</sequence>
<feature type="region of interest" description="Disordered" evidence="1">
    <location>
        <begin position="1"/>
        <end position="23"/>
    </location>
</feature>
<evidence type="ECO:0000313" key="2">
    <source>
        <dbReference type="EMBL" id="KOX68287.1"/>
    </source>
</evidence>
<organism evidence="2 3">
    <name type="scientific">Melipona quadrifasciata</name>
    <dbReference type="NCBI Taxonomy" id="166423"/>
    <lineage>
        <taxon>Eukaryota</taxon>
        <taxon>Metazoa</taxon>
        <taxon>Ecdysozoa</taxon>
        <taxon>Arthropoda</taxon>
        <taxon>Hexapoda</taxon>
        <taxon>Insecta</taxon>
        <taxon>Pterygota</taxon>
        <taxon>Neoptera</taxon>
        <taxon>Endopterygota</taxon>
        <taxon>Hymenoptera</taxon>
        <taxon>Apocrita</taxon>
        <taxon>Aculeata</taxon>
        <taxon>Apoidea</taxon>
        <taxon>Anthophila</taxon>
        <taxon>Apidae</taxon>
        <taxon>Melipona</taxon>
    </lineage>
</organism>
<dbReference type="Proteomes" id="UP000053105">
    <property type="component" value="Unassembled WGS sequence"/>
</dbReference>
<proteinExistence type="predicted"/>